<dbReference type="OrthoDB" id="9790865at2"/>
<dbReference type="KEGG" id="ddh:Desde_0844"/>
<dbReference type="STRING" id="756499.Desde_0844"/>
<sequence length="286" mass="33080">MKESDFLNLQSDKVKEIYDFCITYDGEPISRHNDVNHFIHRIGLLLDTGYDTKDEGIKQIAEKILSNQSCEGAFLSQIQISTNYGGTGLPELGWMICDFPLLLYFLIKMGYGKDDRVIKAINYLISVSDENGWRCKSSFEKFRGPGRKEDHCPLATLYALKVFSLLPEYHNEQFVKNGINAMLYHWRISNERKIYMFGMGKNFRKLKYPTHWFDIVHVVRVLVNFEYAKGTQEFKEMIGIIKSKKTQEGDFVPESVFTAYKGWDFGQKKSPSSSLSNVINEIIDKV</sequence>
<reference evidence="2" key="1">
    <citation type="submission" date="2012-06" db="EMBL/GenBank/DDBJ databases">
        <title>Complete sequence of Desulfitobacterium dehalogenans ATCC 51507.</title>
        <authorList>
            <person name="Lucas S."/>
            <person name="Han J."/>
            <person name="Lapidus A."/>
            <person name="Cheng J.-F."/>
            <person name="Goodwin L."/>
            <person name="Pitluck S."/>
            <person name="Peters L."/>
            <person name="Ovchinnikova G."/>
            <person name="Teshima H."/>
            <person name="Detter J.C."/>
            <person name="Han C."/>
            <person name="Tapia R."/>
            <person name="Land M."/>
            <person name="Hauser L."/>
            <person name="Kyrpides N."/>
            <person name="Ivanova N."/>
            <person name="Pagani I."/>
            <person name="Kruse T."/>
            <person name="de Vos W.M."/>
            <person name="Smidt H."/>
            <person name="Woyke T."/>
        </authorList>
    </citation>
    <scope>NUCLEOTIDE SEQUENCE [LARGE SCALE GENOMIC DNA]</scope>
    <source>
        <strain evidence="2">ATCC 51507 / DSM 9161 / JW/IU-DC1</strain>
    </source>
</reference>
<organism evidence="1 2">
    <name type="scientific">Desulfitobacterium dehalogenans (strain ATCC 51507 / DSM 9161 / JW/IU-DC1)</name>
    <dbReference type="NCBI Taxonomy" id="756499"/>
    <lineage>
        <taxon>Bacteria</taxon>
        <taxon>Bacillati</taxon>
        <taxon>Bacillota</taxon>
        <taxon>Clostridia</taxon>
        <taxon>Eubacteriales</taxon>
        <taxon>Desulfitobacteriaceae</taxon>
        <taxon>Desulfitobacterium</taxon>
    </lineage>
</organism>
<dbReference type="SUPFAM" id="SSF48239">
    <property type="entry name" value="Terpenoid cyclases/Protein prenyltransferases"/>
    <property type="match status" value="1"/>
</dbReference>
<protein>
    <recommendedName>
        <fullName evidence="3">Prenyltransferase</fullName>
    </recommendedName>
</protein>
<dbReference type="Proteomes" id="UP000006053">
    <property type="component" value="Chromosome"/>
</dbReference>
<evidence type="ECO:0000313" key="2">
    <source>
        <dbReference type="Proteomes" id="UP000006053"/>
    </source>
</evidence>
<evidence type="ECO:0000313" key="1">
    <source>
        <dbReference type="EMBL" id="AFL99288.1"/>
    </source>
</evidence>
<evidence type="ECO:0008006" key="3">
    <source>
        <dbReference type="Google" id="ProtNLM"/>
    </source>
</evidence>
<keyword evidence="2" id="KW-1185">Reference proteome</keyword>
<dbReference type="EMBL" id="CP003348">
    <property type="protein sequence ID" value="AFL99288.1"/>
    <property type="molecule type" value="Genomic_DNA"/>
</dbReference>
<gene>
    <name evidence="1" type="ordered locus">Desde_0844</name>
</gene>
<dbReference type="RefSeq" id="WP_014792782.1">
    <property type="nucleotide sequence ID" value="NC_018017.1"/>
</dbReference>
<dbReference type="InterPro" id="IPR008930">
    <property type="entry name" value="Terpenoid_cyclase/PrenylTrfase"/>
</dbReference>
<dbReference type="AlphaFoldDB" id="I4A5Q4"/>
<reference evidence="1 2" key="2">
    <citation type="journal article" date="2015" name="J. Bacteriol.">
        <title>Genomic, proteomic, and biochemical analysis of the organohalide respiratory pathway in Desulfitobacterium dehalogenans.</title>
        <authorList>
            <person name="Kruse T."/>
            <person name="van de Pas B.A."/>
            <person name="Atteia A."/>
            <person name="Krab K."/>
            <person name="Hagen W.R."/>
            <person name="Goodwin L."/>
            <person name="Chain P."/>
            <person name="Boeren S."/>
            <person name="Maphosa F."/>
            <person name="Schraa G."/>
            <person name="de Vos W.M."/>
            <person name="van der Oost J."/>
            <person name="Smidt H."/>
            <person name="Stams A.J."/>
        </authorList>
    </citation>
    <scope>NUCLEOTIDE SEQUENCE [LARGE SCALE GENOMIC DNA]</scope>
    <source>
        <strain evidence="2">ATCC 51507 / DSM 9161 / JW/IU-DC1</strain>
    </source>
</reference>
<proteinExistence type="predicted"/>
<dbReference type="eggNOG" id="COG1657">
    <property type="taxonomic scope" value="Bacteria"/>
</dbReference>
<dbReference type="HOGENOM" id="CLU_848912_0_0_9"/>
<accession>I4A5Q4</accession>
<name>I4A5Q4_DESDJ</name>